<protein>
    <recommendedName>
        <fullName evidence="4">Lipoprotein</fullName>
    </recommendedName>
</protein>
<evidence type="ECO:0000313" key="2">
    <source>
        <dbReference type="EMBL" id="MDV6373392.1"/>
    </source>
</evidence>
<comment type="caution">
    <text evidence="2">The sequence shown here is derived from an EMBL/GenBank/DDBJ whole genome shotgun (WGS) entry which is preliminary data.</text>
</comment>
<feature type="chain" id="PRO_5045371994" description="Lipoprotein" evidence="1">
    <location>
        <begin position="27"/>
        <end position="244"/>
    </location>
</feature>
<accession>A0ABU4DLU5</accession>
<reference evidence="2 3" key="1">
    <citation type="submission" date="2022-11" db="EMBL/GenBank/DDBJ databases">
        <title>Deinococcus ZS9-10, Low Temperature and Draught-tolerating, UV-resistant Bacteria from Continental Antarctica.</title>
        <authorList>
            <person name="Cheng L."/>
        </authorList>
    </citation>
    <scope>NUCLEOTIDE SEQUENCE [LARGE SCALE GENOMIC DNA]</scope>
    <source>
        <strain evidence="2 3">ZS9-10</strain>
    </source>
</reference>
<name>A0ABU4DLU5_9DEIO</name>
<gene>
    <name evidence="2" type="ORF">ORD21_02120</name>
</gene>
<evidence type="ECO:0000313" key="3">
    <source>
        <dbReference type="Proteomes" id="UP001276150"/>
    </source>
</evidence>
<dbReference type="EMBL" id="JAPMIV010000002">
    <property type="protein sequence ID" value="MDV6373392.1"/>
    <property type="molecule type" value="Genomic_DNA"/>
</dbReference>
<keyword evidence="3" id="KW-1185">Reference proteome</keyword>
<dbReference type="RefSeq" id="WP_317638695.1">
    <property type="nucleotide sequence ID" value="NZ_JAPMIV010000002.1"/>
</dbReference>
<proteinExistence type="predicted"/>
<feature type="signal peptide" evidence="1">
    <location>
        <begin position="1"/>
        <end position="26"/>
    </location>
</feature>
<evidence type="ECO:0000256" key="1">
    <source>
        <dbReference type="SAM" id="SignalP"/>
    </source>
</evidence>
<sequence length="244" mass="26196">MFNQTNLKRPAASFAAVIGLSLVLSACGGGGGGITPTPDPKPDPTPTEQAGLIMGKVTPGQATSLQPDELPTTALVSAQGQFDLNLPNFAQMTGTYASTLFNAKDVFGCSDDEIQTYTAPAGLKITPVNFLKNETSQRFIAPVNQAATTYNFKAWWFSNMDATVVFKANCLVASKIDTTLNLKRGWNVLNTDFDFGKSTTYAVTSQPTTYIPWVKANAAASLSTQALAANVLEPWKNLPQYRNR</sequence>
<dbReference type="Proteomes" id="UP001276150">
    <property type="component" value="Unassembled WGS sequence"/>
</dbReference>
<keyword evidence="1" id="KW-0732">Signal</keyword>
<evidence type="ECO:0008006" key="4">
    <source>
        <dbReference type="Google" id="ProtNLM"/>
    </source>
</evidence>
<organism evidence="2 3">
    <name type="scientific">Deinococcus arenicola</name>
    <dbReference type="NCBI Taxonomy" id="2994950"/>
    <lineage>
        <taxon>Bacteria</taxon>
        <taxon>Thermotogati</taxon>
        <taxon>Deinococcota</taxon>
        <taxon>Deinococci</taxon>
        <taxon>Deinococcales</taxon>
        <taxon>Deinococcaceae</taxon>
        <taxon>Deinococcus</taxon>
    </lineage>
</organism>